<evidence type="ECO:0000313" key="2">
    <source>
        <dbReference type="EMBL" id="KRH54197.1"/>
    </source>
</evidence>
<dbReference type="EMBL" id="CM000839">
    <property type="protein sequence ID" value="KRH54197.1"/>
    <property type="molecule type" value="Genomic_DNA"/>
</dbReference>
<evidence type="ECO:0000256" key="1">
    <source>
        <dbReference type="SAM" id="MobiDB-lite"/>
    </source>
</evidence>
<evidence type="ECO:0000313" key="3">
    <source>
        <dbReference type="EnsemblPlants" id="KRH54197"/>
    </source>
</evidence>
<dbReference type="InParanoid" id="A0A0R0JQ16"/>
<dbReference type="Proteomes" id="UP000008827">
    <property type="component" value="Chromosome 6"/>
</dbReference>
<dbReference type="ExpressionAtlas" id="A0A0R0JQ16">
    <property type="expression patterns" value="baseline and differential"/>
</dbReference>
<name>A0A0R0JQ16_SOYBN</name>
<sequence>MPHCIIILNSSKLRTPSPFKSNCLIIDLHSSMDLDSPIFLSIFFKLLGVINPHLSVSYISKATFKSFNFCSSPPASMRAMKSSKLSNPSPSESNAAIAISASFIGSSPPIIPSPCFSSEGETFPSPSSSKYLRTSSKPTCFPML</sequence>
<feature type="region of interest" description="Disordered" evidence="1">
    <location>
        <begin position="118"/>
        <end position="137"/>
    </location>
</feature>
<protein>
    <submittedName>
        <fullName evidence="2 3">Uncharacterized protein</fullName>
    </submittedName>
</protein>
<dbReference type="EnsemblPlants" id="KRH54197">
    <property type="protein sequence ID" value="KRH54197"/>
    <property type="gene ID" value="GLYMA_06G171100"/>
</dbReference>
<accession>A0A0R0JQ16</accession>
<proteinExistence type="predicted"/>
<dbReference type="OMA" id="LIICGFK"/>
<evidence type="ECO:0000313" key="4">
    <source>
        <dbReference type="Proteomes" id="UP000008827"/>
    </source>
</evidence>
<reference evidence="3" key="2">
    <citation type="submission" date="2018-02" db="UniProtKB">
        <authorList>
            <consortium name="EnsemblPlants"/>
        </authorList>
    </citation>
    <scope>IDENTIFICATION</scope>
    <source>
        <strain evidence="3">Williams 82</strain>
    </source>
</reference>
<dbReference type="Gramene" id="KRH54197">
    <property type="protein sequence ID" value="KRH54197"/>
    <property type="gene ID" value="GLYMA_06G171100"/>
</dbReference>
<reference evidence="2 3" key="1">
    <citation type="journal article" date="2010" name="Nature">
        <title>Genome sequence of the palaeopolyploid soybean.</title>
        <authorList>
            <person name="Schmutz J."/>
            <person name="Cannon S.B."/>
            <person name="Schlueter J."/>
            <person name="Ma J."/>
            <person name="Mitros T."/>
            <person name="Nelson W."/>
            <person name="Hyten D.L."/>
            <person name="Song Q."/>
            <person name="Thelen J.J."/>
            <person name="Cheng J."/>
            <person name="Xu D."/>
            <person name="Hellsten U."/>
            <person name="May G.D."/>
            <person name="Yu Y."/>
            <person name="Sakurai T."/>
            <person name="Umezawa T."/>
            <person name="Bhattacharyya M.K."/>
            <person name="Sandhu D."/>
            <person name="Valliyodan B."/>
            <person name="Lindquist E."/>
            <person name="Peto M."/>
            <person name="Grant D."/>
            <person name="Shu S."/>
            <person name="Goodstein D."/>
            <person name="Barry K."/>
            <person name="Futrell-Griggs M."/>
            <person name="Abernathy B."/>
            <person name="Du J."/>
            <person name="Tian Z."/>
            <person name="Zhu L."/>
            <person name="Gill N."/>
            <person name="Joshi T."/>
            <person name="Libault M."/>
            <person name="Sethuraman A."/>
            <person name="Zhang X.-C."/>
            <person name="Shinozaki K."/>
            <person name="Nguyen H.T."/>
            <person name="Wing R.A."/>
            <person name="Cregan P."/>
            <person name="Specht J."/>
            <person name="Grimwood J."/>
            <person name="Rokhsar D."/>
            <person name="Stacey G."/>
            <person name="Shoemaker R.C."/>
            <person name="Jackson S.A."/>
        </authorList>
    </citation>
    <scope>NUCLEOTIDE SEQUENCE [LARGE SCALE GENOMIC DNA]</scope>
    <source>
        <strain evidence="3">cv. Williams 82</strain>
        <tissue evidence="2">Callus</tissue>
    </source>
</reference>
<dbReference type="OrthoDB" id="1745433at2759"/>
<dbReference type="AlphaFoldDB" id="A0A0R0JQ16"/>
<feature type="compositionally biased region" description="Polar residues" evidence="1">
    <location>
        <begin position="124"/>
        <end position="137"/>
    </location>
</feature>
<reference evidence="2" key="3">
    <citation type="submission" date="2018-07" db="EMBL/GenBank/DDBJ databases">
        <title>WGS assembly of Glycine max.</title>
        <authorList>
            <person name="Schmutz J."/>
            <person name="Cannon S."/>
            <person name="Schlueter J."/>
            <person name="Ma J."/>
            <person name="Mitros T."/>
            <person name="Nelson W."/>
            <person name="Hyten D."/>
            <person name="Song Q."/>
            <person name="Thelen J."/>
            <person name="Cheng J."/>
            <person name="Xu D."/>
            <person name="Hellsten U."/>
            <person name="May G."/>
            <person name="Yu Y."/>
            <person name="Sakurai T."/>
            <person name="Umezawa T."/>
            <person name="Bhattacharyya M."/>
            <person name="Sandhu D."/>
            <person name="Valliyodan B."/>
            <person name="Lindquist E."/>
            <person name="Peto M."/>
            <person name="Grant D."/>
            <person name="Shu S."/>
            <person name="Goodstein D."/>
            <person name="Barry K."/>
            <person name="Futrell-Griggs M."/>
            <person name="Abernathy B."/>
            <person name="Du J."/>
            <person name="Tian Z."/>
            <person name="Zhu L."/>
            <person name="Gill N."/>
            <person name="Joshi T."/>
            <person name="Libault M."/>
            <person name="Sethuraman A."/>
            <person name="Zhang X."/>
            <person name="Shinozaki K."/>
            <person name="Nguyen H."/>
            <person name="Wing R."/>
            <person name="Cregan P."/>
            <person name="Specht J."/>
            <person name="Grimwood J."/>
            <person name="Rokhsar D."/>
            <person name="Stacey G."/>
            <person name="Shoemaker R."/>
            <person name="Jackson S."/>
        </authorList>
    </citation>
    <scope>NUCLEOTIDE SEQUENCE</scope>
    <source>
        <tissue evidence="2">Callus</tissue>
    </source>
</reference>
<gene>
    <name evidence="2" type="ORF">GLYMA_06G171100</name>
</gene>
<keyword evidence="4" id="KW-1185">Reference proteome</keyword>
<dbReference type="PaxDb" id="3847-GLYMA18G38802.1"/>
<organism evidence="2">
    <name type="scientific">Glycine max</name>
    <name type="common">Soybean</name>
    <name type="synonym">Glycine hispida</name>
    <dbReference type="NCBI Taxonomy" id="3847"/>
    <lineage>
        <taxon>Eukaryota</taxon>
        <taxon>Viridiplantae</taxon>
        <taxon>Streptophyta</taxon>
        <taxon>Embryophyta</taxon>
        <taxon>Tracheophyta</taxon>
        <taxon>Spermatophyta</taxon>
        <taxon>Magnoliopsida</taxon>
        <taxon>eudicotyledons</taxon>
        <taxon>Gunneridae</taxon>
        <taxon>Pentapetalae</taxon>
        <taxon>rosids</taxon>
        <taxon>fabids</taxon>
        <taxon>Fabales</taxon>
        <taxon>Fabaceae</taxon>
        <taxon>Papilionoideae</taxon>
        <taxon>50 kb inversion clade</taxon>
        <taxon>NPAAA clade</taxon>
        <taxon>indigoferoid/millettioid clade</taxon>
        <taxon>Phaseoleae</taxon>
        <taxon>Glycine</taxon>
        <taxon>Glycine subgen. Soja</taxon>
    </lineage>
</organism>